<protein>
    <submittedName>
        <fullName evidence="2">Beta-lactamase family protein</fullName>
    </submittedName>
</protein>
<dbReference type="RefSeq" id="WP_262310441.1">
    <property type="nucleotide sequence ID" value="NZ_CP106679.1"/>
</dbReference>
<evidence type="ECO:0000313" key="2">
    <source>
        <dbReference type="EMBL" id="UXP33010.1"/>
    </source>
</evidence>
<accession>A0ABY6CSP1</accession>
<keyword evidence="3" id="KW-1185">Reference proteome</keyword>
<dbReference type="PANTHER" id="PTHR43283:SF7">
    <property type="entry name" value="BETA-LACTAMASE-RELATED DOMAIN-CONTAINING PROTEIN"/>
    <property type="match status" value="1"/>
</dbReference>
<name>A0ABY6CSP1_9BACT</name>
<dbReference type="InterPro" id="IPR001466">
    <property type="entry name" value="Beta-lactam-related"/>
</dbReference>
<dbReference type="Proteomes" id="UP001065174">
    <property type="component" value="Chromosome"/>
</dbReference>
<evidence type="ECO:0000259" key="1">
    <source>
        <dbReference type="Pfam" id="PF00144"/>
    </source>
</evidence>
<dbReference type="PANTHER" id="PTHR43283">
    <property type="entry name" value="BETA-LACTAMASE-RELATED"/>
    <property type="match status" value="1"/>
</dbReference>
<evidence type="ECO:0000313" key="3">
    <source>
        <dbReference type="Proteomes" id="UP001065174"/>
    </source>
</evidence>
<dbReference type="Gene3D" id="3.40.710.10">
    <property type="entry name" value="DD-peptidase/beta-lactamase superfamily"/>
    <property type="match status" value="1"/>
</dbReference>
<dbReference type="EMBL" id="CP106679">
    <property type="protein sequence ID" value="UXP33010.1"/>
    <property type="molecule type" value="Genomic_DNA"/>
</dbReference>
<dbReference type="InterPro" id="IPR012338">
    <property type="entry name" value="Beta-lactam/transpept-like"/>
</dbReference>
<gene>
    <name evidence="2" type="ORF">N6H18_03445</name>
</gene>
<proteinExistence type="predicted"/>
<reference evidence="2" key="1">
    <citation type="submission" date="2022-09" db="EMBL/GenBank/DDBJ databases">
        <title>Comparative genomics and taxonomic characterization of three novel marine species of genus Reichenbachiella exhibiting antioxidant and polysaccharide degradation activities.</title>
        <authorList>
            <person name="Muhammad N."/>
            <person name="Lee Y.-J."/>
            <person name="Ko J."/>
            <person name="Kim S.-G."/>
        </authorList>
    </citation>
    <scope>NUCLEOTIDE SEQUENCE</scope>
    <source>
        <strain evidence="2">BKB1-1</strain>
    </source>
</reference>
<dbReference type="InterPro" id="IPR050789">
    <property type="entry name" value="Diverse_Enzym_Activities"/>
</dbReference>
<feature type="domain" description="Beta-lactamase-related" evidence="1">
    <location>
        <begin position="64"/>
        <end position="333"/>
    </location>
</feature>
<organism evidence="2 3">
    <name type="scientific">Reichenbachiella agarivorans</name>
    <dbReference type="NCBI Taxonomy" id="2979464"/>
    <lineage>
        <taxon>Bacteria</taxon>
        <taxon>Pseudomonadati</taxon>
        <taxon>Bacteroidota</taxon>
        <taxon>Cytophagia</taxon>
        <taxon>Cytophagales</taxon>
        <taxon>Reichenbachiellaceae</taxon>
        <taxon>Reichenbachiella</taxon>
    </lineage>
</organism>
<dbReference type="SUPFAM" id="SSF56601">
    <property type="entry name" value="beta-lactamase/transpeptidase-like"/>
    <property type="match status" value="1"/>
</dbReference>
<dbReference type="Pfam" id="PF00144">
    <property type="entry name" value="Beta-lactamase"/>
    <property type="match status" value="1"/>
</dbReference>
<sequence length="363" mass="42007">MKTYLLFFLLIWSEWSVYAQYAYQQPILLSDGWQVGDLRLVNQDTTHLYQFMNQLYRNEHEIHSIIIVQDGELILEDYYQNYQIDMQHDLRSVTKSVLALLTGIAIDQGFIQNEDEPVLKHLSGWQVKKNDDARKEQITIRDLLMMSSGLDCNDWDKSSKGQEDRVYRQKNWIQYTLDLPQRYNPGDTAMYCSMGTVLLAEVISQSSGLSIQEFASKYLFEPLGIKNASWDHTNGKSDVPNSAKRLYMTPRDMAKIGELILNNGRWHDQQIIPEEWIMRATSEQTRLTDIAYGYLWWILPIQRDELVYQTLSATGNGGQYIMVLPELQAVVVFTGGAYNSEADKLPFVILRDGIIPLISPHFK</sequence>